<comment type="pathway">
    <text evidence="3 7">Carbohydrate degradation; pentose phosphate pathway; D-ribulose 5-phosphate from D-glucose 6-phosphate (oxidative stage): step 2/3.</text>
</comment>
<dbReference type="SUPFAM" id="SSF100950">
    <property type="entry name" value="NagB/RpiA/CoA transferase-like"/>
    <property type="match status" value="1"/>
</dbReference>
<evidence type="ECO:0000256" key="2">
    <source>
        <dbReference type="ARBA" id="ARBA00002681"/>
    </source>
</evidence>
<dbReference type="Pfam" id="PF01182">
    <property type="entry name" value="Glucosamine_iso"/>
    <property type="match status" value="1"/>
</dbReference>
<evidence type="ECO:0000313" key="10">
    <source>
        <dbReference type="Proteomes" id="UP000839052"/>
    </source>
</evidence>
<evidence type="ECO:0000256" key="3">
    <source>
        <dbReference type="ARBA" id="ARBA00004961"/>
    </source>
</evidence>
<proteinExistence type="inferred from homology"/>
<evidence type="ECO:0000256" key="1">
    <source>
        <dbReference type="ARBA" id="ARBA00000832"/>
    </source>
</evidence>
<dbReference type="EMBL" id="OU912926">
    <property type="protein sequence ID" value="CAG9933011.1"/>
    <property type="molecule type" value="Genomic_DNA"/>
</dbReference>
<accession>A0ABM8YZJ9</accession>
<dbReference type="CDD" id="cd01400">
    <property type="entry name" value="6PGL"/>
    <property type="match status" value="1"/>
</dbReference>
<dbReference type="EC" id="3.1.1.31" evidence="5 7"/>
<dbReference type="InterPro" id="IPR039104">
    <property type="entry name" value="6PGL"/>
</dbReference>
<reference evidence="9 10" key="1">
    <citation type="submission" date="2021-10" db="EMBL/GenBank/DDBJ databases">
        <authorList>
            <person name="Koch H."/>
        </authorList>
    </citation>
    <scope>NUCLEOTIDE SEQUENCE [LARGE SCALE GENOMIC DNA]</scope>
    <source>
        <strain evidence="9">6680</strain>
    </source>
</reference>
<evidence type="ECO:0000256" key="7">
    <source>
        <dbReference type="RuleBase" id="RU365095"/>
    </source>
</evidence>
<dbReference type="PANTHER" id="PTHR11054">
    <property type="entry name" value="6-PHOSPHOGLUCONOLACTONASE"/>
    <property type="match status" value="1"/>
</dbReference>
<sequence>MSLLTSNPPQQCRWHSFKTTAALEQAATQTILQAALQAISLRGAFQIVLAGGTTPRRVYESLRNADADWAAWHVYFGDERCLPADHVERNSWMAAQAWLNHVAIPLTQIHFIPTEKGTQAAASAYTQTLVGIELFDLVLLGLGEDGHTASLFPDHELANTANAPAVIVVEDAPKYPPQRVSLSAHRLSAARKVIFIVSGATKQQAVKNWRNGIAIPAAAVNPTNGVDVYLEAALLA</sequence>
<feature type="domain" description="Glucosamine/galactosamine-6-phosphate isomerase" evidence="8">
    <location>
        <begin position="19"/>
        <end position="225"/>
    </location>
</feature>
<evidence type="ECO:0000256" key="4">
    <source>
        <dbReference type="ARBA" id="ARBA00010662"/>
    </source>
</evidence>
<comment type="function">
    <text evidence="2 7">Hydrolysis of 6-phosphogluconolactone to 6-phosphogluconate.</text>
</comment>
<evidence type="ECO:0000256" key="5">
    <source>
        <dbReference type="ARBA" id="ARBA00013198"/>
    </source>
</evidence>
<keyword evidence="10" id="KW-1185">Reference proteome</keyword>
<dbReference type="NCBIfam" id="TIGR01198">
    <property type="entry name" value="pgl"/>
    <property type="match status" value="1"/>
</dbReference>
<evidence type="ECO:0000313" key="9">
    <source>
        <dbReference type="EMBL" id="CAG9933011.1"/>
    </source>
</evidence>
<comment type="similarity">
    <text evidence="4 7">Belongs to the glucosamine/galactosamine-6-phosphate isomerase family. 6-phosphogluconolactonase subfamily.</text>
</comment>
<dbReference type="InterPro" id="IPR005900">
    <property type="entry name" value="6-phosphogluconolactonase_DevB"/>
</dbReference>
<dbReference type="GO" id="GO:0017057">
    <property type="term" value="F:6-phosphogluconolactonase activity"/>
    <property type="evidence" value="ECO:0007669"/>
    <property type="project" value="UniProtKB-EC"/>
</dbReference>
<dbReference type="InterPro" id="IPR006148">
    <property type="entry name" value="Glc/Gal-6P_isomerase"/>
</dbReference>
<organism evidence="9 10">
    <name type="scientific">Candidatus Nitrotoga arctica</name>
    <dbReference type="NCBI Taxonomy" id="453162"/>
    <lineage>
        <taxon>Bacteria</taxon>
        <taxon>Pseudomonadati</taxon>
        <taxon>Pseudomonadota</taxon>
        <taxon>Betaproteobacteria</taxon>
        <taxon>Nitrosomonadales</taxon>
        <taxon>Gallionellaceae</taxon>
        <taxon>Candidatus Nitrotoga</taxon>
    </lineage>
</organism>
<evidence type="ECO:0000259" key="8">
    <source>
        <dbReference type="Pfam" id="PF01182"/>
    </source>
</evidence>
<dbReference type="Gene3D" id="3.40.50.1360">
    <property type="match status" value="1"/>
</dbReference>
<dbReference type="PANTHER" id="PTHR11054:SF0">
    <property type="entry name" value="6-PHOSPHOGLUCONOLACTONASE"/>
    <property type="match status" value="1"/>
</dbReference>
<dbReference type="Proteomes" id="UP000839052">
    <property type="component" value="Chromosome"/>
</dbReference>
<keyword evidence="7 9" id="KW-0378">Hydrolase</keyword>
<protein>
    <recommendedName>
        <fullName evidence="6 7">6-phosphogluconolactonase</fullName>
        <shortName evidence="7">6PGL</shortName>
        <ecNumber evidence="5 7">3.1.1.31</ecNumber>
    </recommendedName>
</protein>
<dbReference type="RefSeq" id="WP_239796866.1">
    <property type="nucleotide sequence ID" value="NZ_OU912926.1"/>
</dbReference>
<name>A0ABM8YZJ9_9PROT</name>
<comment type="catalytic activity">
    <reaction evidence="1 7">
        <text>6-phospho-D-glucono-1,5-lactone + H2O = 6-phospho-D-gluconate + H(+)</text>
        <dbReference type="Rhea" id="RHEA:12556"/>
        <dbReference type="ChEBI" id="CHEBI:15377"/>
        <dbReference type="ChEBI" id="CHEBI:15378"/>
        <dbReference type="ChEBI" id="CHEBI:57955"/>
        <dbReference type="ChEBI" id="CHEBI:58759"/>
        <dbReference type="EC" id="3.1.1.31"/>
    </reaction>
</comment>
<dbReference type="InterPro" id="IPR037171">
    <property type="entry name" value="NagB/RpiA_transferase-like"/>
</dbReference>
<evidence type="ECO:0000256" key="6">
    <source>
        <dbReference type="ARBA" id="ARBA00020337"/>
    </source>
</evidence>
<gene>
    <name evidence="7 9" type="primary">pgl</name>
    <name evidence="9" type="ORF">NTG6680_1758</name>
</gene>